<keyword evidence="14" id="KW-0611">Plant defense</keyword>
<evidence type="ECO:0000256" key="19">
    <source>
        <dbReference type="ARBA" id="ARBA00023180"/>
    </source>
</evidence>
<dbReference type="InterPro" id="IPR017441">
    <property type="entry name" value="Protein_kinase_ATP_BS"/>
</dbReference>
<dbReference type="PROSITE" id="PS00107">
    <property type="entry name" value="PROTEIN_KINASE_ATP"/>
    <property type="match status" value="1"/>
</dbReference>
<evidence type="ECO:0000256" key="1">
    <source>
        <dbReference type="ARBA" id="ARBA00004251"/>
    </source>
</evidence>
<name>B9RX64_RICCO</name>
<keyword evidence="10" id="KW-0732">Signal</keyword>
<evidence type="ECO:0000256" key="2">
    <source>
        <dbReference type="ARBA" id="ARBA00007606"/>
    </source>
</evidence>
<evidence type="ECO:0000256" key="22">
    <source>
        <dbReference type="ARBA" id="ARBA00063357"/>
    </source>
</evidence>
<dbReference type="CDD" id="cd14066">
    <property type="entry name" value="STKc_IRAK"/>
    <property type="match status" value="1"/>
</dbReference>
<dbReference type="InterPro" id="IPR000985">
    <property type="entry name" value="Lectin_LegA_CS"/>
</dbReference>
<feature type="region of interest" description="Disordered" evidence="24">
    <location>
        <begin position="687"/>
        <end position="709"/>
    </location>
</feature>
<keyword evidence="8 27" id="KW-0808">Transferase</keyword>
<dbReference type="PROSITE" id="PS00307">
    <property type="entry name" value="LECTIN_LEGUME_BETA"/>
    <property type="match status" value="1"/>
</dbReference>
<comment type="similarity">
    <text evidence="2">Belongs to the leguminous lectin family.</text>
</comment>
<evidence type="ECO:0000256" key="7">
    <source>
        <dbReference type="ARBA" id="ARBA00022527"/>
    </source>
</evidence>
<keyword evidence="11" id="KW-0430">Lectin</keyword>
<dbReference type="GO" id="GO:0030246">
    <property type="term" value="F:carbohydrate binding"/>
    <property type="evidence" value="ECO:0007669"/>
    <property type="project" value="UniProtKB-KW"/>
</dbReference>
<keyword evidence="18" id="KW-0675">Receptor</keyword>
<evidence type="ECO:0000256" key="20">
    <source>
        <dbReference type="ARBA" id="ARBA00058054"/>
    </source>
</evidence>
<dbReference type="FunFam" id="1.10.510.10:FF:000240">
    <property type="entry name" value="Lectin-domain containing receptor kinase A4.3"/>
    <property type="match status" value="1"/>
</dbReference>
<dbReference type="Pfam" id="PF00069">
    <property type="entry name" value="Pkinase"/>
    <property type="match status" value="1"/>
</dbReference>
<dbReference type="CDD" id="cd06899">
    <property type="entry name" value="lectin_legume_LecRK_Arcelin_ConA"/>
    <property type="match status" value="1"/>
</dbReference>
<dbReference type="Pfam" id="PF00139">
    <property type="entry name" value="Lectin_legB"/>
    <property type="match status" value="1"/>
</dbReference>
<dbReference type="EMBL" id="EQ973826">
    <property type="protein sequence ID" value="EEF44093.1"/>
    <property type="molecule type" value="Genomic_DNA"/>
</dbReference>
<dbReference type="PROSITE" id="PS50011">
    <property type="entry name" value="PROTEIN_KINASE_DOM"/>
    <property type="match status" value="1"/>
</dbReference>
<evidence type="ECO:0000259" key="26">
    <source>
        <dbReference type="PROSITE" id="PS50011"/>
    </source>
</evidence>
<dbReference type="EC" id="2.7.11.1" evidence="5"/>
<evidence type="ECO:0000256" key="21">
    <source>
        <dbReference type="ARBA" id="ARBA00058818"/>
    </source>
</evidence>
<comment type="similarity">
    <text evidence="3">In the N-terminal section; belongs to the leguminous lectin family.</text>
</comment>
<dbReference type="PANTHER" id="PTHR27007">
    <property type="match status" value="1"/>
</dbReference>
<evidence type="ECO:0000256" key="3">
    <source>
        <dbReference type="ARBA" id="ARBA00008536"/>
    </source>
</evidence>
<evidence type="ECO:0000256" key="5">
    <source>
        <dbReference type="ARBA" id="ARBA00012513"/>
    </source>
</evidence>
<feature type="compositionally biased region" description="Low complexity" evidence="24">
    <location>
        <begin position="688"/>
        <end position="703"/>
    </location>
</feature>
<dbReference type="InterPro" id="IPR001220">
    <property type="entry name" value="Legume_lectin_dom"/>
</dbReference>
<dbReference type="InterPro" id="IPR008271">
    <property type="entry name" value="Ser/Thr_kinase_AS"/>
</dbReference>
<comment type="subunit">
    <text evidence="22">Interacts with ABCG40.</text>
</comment>
<comment type="similarity">
    <text evidence="4">In the C-terminal section; belongs to the protein kinase superfamily. Ser/Thr protein kinase family.</text>
</comment>
<feature type="domain" description="Protein kinase" evidence="26">
    <location>
        <begin position="364"/>
        <end position="637"/>
    </location>
</feature>
<dbReference type="FunFam" id="3.30.200.20:FF:000168">
    <property type="entry name" value="L-type lectin-domain containing receptor kinase IX.1"/>
    <property type="match status" value="1"/>
</dbReference>
<evidence type="ECO:0000256" key="16">
    <source>
        <dbReference type="ARBA" id="ARBA00022989"/>
    </source>
</evidence>
<evidence type="ECO:0000256" key="6">
    <source>
        <dbReference type="ARBA" id="ARBA00022475"/>
    </source>
</evidence>
<evidence type="ECO:0000256" key="8">
    <source>
        <dbReference type="ARBA" id="ARBA00022679"/>
    </source>
</evidence>
<dbReference type="InterPro" id="IPR013320">
    <property type="entry name" value="ConA-like_dom_sf"/>
</dbReference>
<keyword evidence="13 27" id="KW-0418">Kinase</keyword>
<keyword evidence="16 25" id="KW-1133">Transmembrane helix</keyword>
<proteinExistence type="inferred from homology"/>
<evidence type="ECO:0000256" key="18">
    <source>
        <dbReference type="ARBA" id="ARBA00023170"/>
    </source>
</evidence>
<dbReference type="SUPFAM" id="SSF56112">
    <property type="entry name" value="Protein kinase-like (PK-like)"/>
    <property type="match status" value="1"/>
</dbReference>
<keyword evidence="12 23" id="KW-0547">Nucleotide-binding</keyword>
<evidence type="ECO:0000313" key="28">
    <source>
        <dbReference type="Proteomes" id="UP000008311"/>
    </source>
</evidence>
<reference evidence="28" key="1">
    <citation type="journal article" date="2010" name="Nat. Biotechnol.">
        <title>Draft genome sequence of the oilseed species Ricinus communis.</title>
        <authorList>
            <person name="Chan A.P."/>
            <person name="Crabtree J."/>
            <person name="Zhao Q."/>
            <person name="Lorenzi H."/>
            <person name="Orvis J."/>
            <person name="Puiu D."/>
            <person name="Melake-Berhan A."/>
            <person name="Jones K.M."/>
            <person name="Redman J."/>
            <person name="Chen G."/>
            <person name="Cahoon E.B."/>
            <person name="Gedil M."/>
            <person name="Stanke M."/>
            <person name="Haas B.J."/>
            <person name="Wortman J.R."/>
            <person name="Fraser-Liggett C.M."/>
            <person name="Ravel J."/>
            <person name="Rabinowicz P.D."/>
        </authorList>
    </citation>
    <scope>NUCLEOTIDE SEQUENCE [LARGE SCALE GENOMIC DNA]</scope>
    <source>
        <strain evidence="28">cv. Hale</strain>
    </source>
</reference>
<feature type="transmembrane region" description="Helical" evidence="25">
    <location>
        <begin position="297"/>
        <end position="319"/>
    </location>
</feature>
<dbReference type="InParanoid" id="B9RX64"/>
<evidence type="ECO:0000256" key="4">
    <source>
        <dbReference type="ARBA" id="ARBA00010217"/>
    </source>
</evidence>
<dbReference type="InterPro" id="IPR000719">
    <property type="entry name" value="Prot_kinase_dom"/>
</dbReference>
<organism evidence="27 28">
    <name type="scientific">Ricinus communis</name>
    <name type="common">Castor bean</name>
    <dbReference type="NCBI Taxonomy" id="3988"/>
    <lineage>
        <taxon>Eukaryota</taxon>
        <taxon>Viridiplantae</taxon>
        <taxon>Streptophyta</taxon>
        <taxon>Embryophyta</taxon>
        <taxon>Tracheophyta</taxon>
        <taxon>Spermatophyta</taxon>
        <taxon>Magnoliopsida</taxon>
        <taxon>eudicotyledons</taxon>
        <taxon>Gunneridae</taxon>
        <taxon>Pentapetalae</taxon>
        <taxon>rosids</taxon>
        <taxon>fabids</taxon>
        <taxon>Malpighiales</taxon>
        <taxon>Euphorbiaceae</taxon>
        <taxon>Acalyphoideae</taxon>
        <taxon>Acalypheae</taxon>
        <taxon>Ricinus</taxon>
    </lineage>
</organism>
<gene>
    <name evidence="27" type="ORF">RCOM_0818450</name>
</gene>
<protein>
    <recommendedName>
        <fullName evidence="5">non-specific serine/threonine protein kinase</fullName>
        <ecNumber evidence="5">2.7.11.1</ecNumber>
    </recommendedName>
</protein>
<keyword evidence="9 25" id="KW-0812">Transmembrane</keyword>
<comment type="function">
    <text evidence="20">Involved in resistance response to the pathogenic oomycetes Phytophthora infestans and Phytophthora capsici.</text>
</comment>
<dbReference type="PROSITE" id="PS00108">
    <property type="entry name" value="PROTEIN_KINASE_ST"/>
    <property type="match status" value="1"/>
</dbReference>
<feature type="binding site" evidence="23">
    <location>
        <position position="393"/>
    </location>
    <ligand>
        <name>ATP</name>
        <dbReference type="ChEBI" id="CHEBI:30616"/>
    </ligand>
</feature>
<keyword evidence="19" id="KW-0325">Glycoprotein</keyword>
<evidence type="ECO:0000313" key="27">
    <source>
        <dbReference type="EMBL" id="EEF44093.1"/>
    </source>
</evidence>
<dbReference type="GO" id="GO:0005886">
    <property type="term" value="C:plasma membrane"/>
    <property type="evidence" value="ECO:0000318"/>
    <property type="project" value="GO_Central"/>
</dbReference>
<evidence type="ECO:0000256" key="14">
    <source>
        <dbReference type="ARBA" id="ARBA00022821"/>
    </source>
</evidence>
<accession>B9RX64</accession>
<dbReference type="InterPro" id="IPR019825">
    <property type="entry name" value="Lectin_legB_Mn/Ca_BS"/>
</dbReference>
<evidence type="ECO:0000256" key="13">
    <source>
        <dbReference type="ARBA" id="ARBA00022777"/>
    </source>
</evidence>
<evidence type="ECO:0000256" key="10">
    <source>
        <dbReference type="ARBA" id="ARBA00022729"/>
    </source>
</evidence>
<dbReference type="PROSITE" id="PS00308">
    <property type="entry name" value="LECTIN_LEGUME_ALPHA"/>
    <property type="match status" value="1"/>
</dbReference>
<dbReference type="FunFam" id="2.60.120.200:FF:000103">
    <property type="entry name" value="L-type lectin-domain containing receptor kinase IX.1"/>
    <property type="match status" value="1"/>
</dbReference>
<dbReference type="Gene3D" id="2.60.120.200">
    <property type="match status" value="1"/>
</dbReference>
<dbReference type="Proteomes" id="UP000008311">
    <property type="component" value="Unassembled WGS sequence"/>
</dbReference>
<dbReference type="eggNOG" id="ENOG502QTX3">
    <property type="taxonomic scope" value="Eukaryota"/>
</dbReference>
<evidence type="ECO:0000256" key="25">
    <source>
        <dbReference type="SAM" id="Phobius"/>
    </source>
</evidence>
<dbReference type="InterPro" id="IPR011009">
    <property type="entry name" value="Kinase-like_dom_sf"/>
</dbReference>
<evidence type="ECO:0000256" key="15">
    <source>
        <dbReference type="ARBA" id="ARBA00022840"/>
    </source>
</evidence>
<dbReference type="GO" id="GO:0002229">
    <property type="term" value="P:defense response to oomycetes"/>
    <property type="evidence" value="ECO:0007669"/>
    <property type="project" value="UniProtKB-ARBA"/>
</dbReference>
<dbReference type="GO" id="GO:0009626">
    <property type="term" value="P:plant-type hypersensitive response"/>
    <property type="evidence" value="ECO:0007669"/>
    <property type="project" value="UniProtKB-ARBA"/>
</dbReference>
<comment type="function">
    <text evidence="21">Promotes hydrogen peroxide H(2)O(2) production and cell death.</text>
</comment>
<keyword evidence="17 25" id="KW-0472">Membrane</keyword>
<evidence type="ECO:0000256" key="17">
    <source>
        <dbReference type="ARBA" id="ARBA00023136"/>
    </source>
</evidence>
<evidence type="ECO:0000256" key="9">
    <source>
        <dbReference type="ARBA" id="ARBA00022692"/>
    </source>
</evidence>
<dbReference type="GO" id="GO:0004674">
    <property type="term" value="F:protein serine/threonine kinase activity"/>
    <property type="evidence" value="ECO:0007669"/>
    <property type="project" value="UniProtKB-KW"/>
</dbReference>
<sequence>MSLIIYFIQSLFINIFVFLTLKAYATQLNFSYSSFDSNHPEIFTERDTSVSQQGIELTINLSDLKREGSVGRATYRKPLHLWDKASGNLTNFTTHFSFIINSSNKSPFGDGLAFFLAPNDSGIHPDVKSGGGLALAMNDDVNHALNYEENQFVAVEFDTFQNPWDPVGTHVGINIRSMKSVVNVSWPSNVMEGSRTDAWITYDSSHKTLNVSFVYVDCMNNSKMHGNISAVVDLAKCLPEWVTFGFSASTGALYEVNRITSWEFKSSSKIVDLVNIPNANSAANPVFPNDNKSNTGIVAGLSGGACALIAAAGLIFYSLRRKGKKEVEMNDDSVLEVSFGDDFKNGTGPRKFSYDELVDVTKNFSEGEKLGEGGFGAVYRGFLKDLNCYVAVKRVSRESKQGIKEYAAEVKIISRMRHRNLVKLIGWCHEKELLLAYEFMPNGSLDTHLFKGRTLLTWEIRYKIAQGLASALLYLHEEGDQCVLHRDIKSSNIMLDSSFDAKLGDFGLARLVDHAKGAQTTVLAGTMGYMAPECFTSGKVSKESDIYSFGVVALEIACGRRVVEPKLQEKQARIVEWVWELYGTGKLLEAADPKLWGDFQEQEMVRLIIVGLWCVHPDRTFRPSIRQVINVLLSPEAPLPDLPSEMPVPAYLAPPMKISITSLISSYNSASSNGRPTQKSTYKVITDSSKVTSSSGASSPSVSLLLNSR</sequence>
<keyword evidence="15 23" id="KW-0067">ATP-binding</keyword>
<dbReference type="STRING" id="3988.B9RX64"/>
<dbReference type="Gene3D" id="3.30.200.20">
    <property type="entry name" value="Phosphorylase Kinase, domain 1"/>
    <property type="match status" value="1"/>
</dbReference>
<keyword evidence="28" id="KW-1185">Reference proteome</keyword>
<comment type="subcellular location">
    <subcellularLocation>
        <location evidence="1">Cell membrane</location>
        <topology evidence="1">Single-pass type I membrane protein</topology>
    </subcellularLocation>
</comment>
<dbReference type="SUPFAM" id="SSF49899">
    <property type="entry name" value="Concanavalin A-like lectins/glucanases"/>
    <property type="match status" value="1"/>
</dbReference>
<dbReference type="InterPro" id="IPR050528">
    <property type="entry name" value="L-type_Lectin-RKs"/>
</dbReference>
<keyword evidence="6" id="KW-1003">Cell membrane</keyword>
<dbReference type="GO" id="GO:0005524">
    <property type="term" value="F:ATP binding"/>
    <property type="evidence" value="ECO:0007669"/>
    <property type="project" value="UniProtKB-UniRule"/>
</dbReference>
<evidence type="ECO:0000256" key="24">
    <source>
        <dbReference type="SAM" id="MobiDB-lite"/>
    </source>
</evidence>
<evidence type="ECO:0000256" key="12">
    <source>
        <dbReference type="ARBA" id="ARBA00022741"/>
    </source>
</evidence>
<dbReference type="Gene3D" id="1.10.510.10">
    <property type="entry name" value="Transferase(Phosphotransferase) domain 1"/>
    <property type="match status" value="1"/>
</dbReference>
<keyword evidence="7" id="KW-0723">Serine/threonine-protein kinase</keyword>
<dbReference type="SMART" id="SM00220">
    <property type="entry name" value="S_TKc"/>
    <property type="match status" value="1"/>
</dbReference>
<evidence type="ECO:0000256" key="23">
    <source>
        <dbReference type="PROSITE-ProRule" id="PRU10141"/>
    </source>
</evidence>
<evidence type="ECO:0000256" key="11">
    <source>
        <dbReference type="ARBA" id="ARBA00022734"/>
    </source>
</evidence>
<dbReference type="AlphaFoldDB" id="B9RX64"/>